<feature type="non-terminal residue" evidence="2">
    <location>
        <position position="1"/>
    </location>
</feature>
<dbReference type="EMBL" id="BTSY01000003">
    <property type="protein sequence ID" value="GMT21248.1"/>
    <property type="molecule type" value="Genomic_DNA"/>
</dbReference>
<proteinExistence type="predicted"/>
<protein>
    <submittedName>
        <fullName evidence="2">Uncharacterized protein</fullName>
    </submittedName>
</protein>
<evidence type="ECO:0000313" key="2">
    <source>
        <dbReference type="EMBL" id="GMT21248.1"/>
    </source>
</evidence>
<dbReference type="Proteomes" id="UP001432322">
    <property type="component" value="Unassembled WGS sequence"/>
</dbReference>
<reference evidence="2" key="1">
    <citation type="submission" date="2023-10" db="EMBL/GenBank/DDBJ databases">
        <title>Genome assembly of Pristionchus species.</title>
        <authorList>
            <person name="Yoshida K."/>
            <person name="Sommer R.J."/>
        </authorList>
    </citation>
    <scope>NUCLEOTIDE SEQUENCE</scope>
    <source>
        <strain evidence="2">RS5133</strain>
    </source>
</reference>
<feature type="compositionally biased region" description="Polar residues" evidence="1">
    <location>
        <begin position="82"/>
        <end position="99"/>
    </location>
</feature>
<dbReference type="AlphaFoldDB" id="A0AAV5VSC3"/>
<evidence type="ECO:0000313" key="3">
    <source>
        <dbReference type="Proteomes" id="UP001432322"/>
    </source>
</evidence>
<feature type="compositionally biased region" description="Polar residues" evidence="1">
    <location>
        <begin position="35"/>
        <end position="45"/>
    </location>
</feature>
<feature type="region of interest" description="Disordered" evidence="1">
    <location>
        <begin position="32"/>
        <end position="54"/>
    </location>
</feature>
<feature type="region of interest" description="Disordered" evidence="1">
    <location>
        <begin position="75"/>
        <end position="99"/>
    </location>
</feature>
<feature type="non-terminal residue" evidence="2">
    <location>
        <position position="99"/>
    </location>
</feature>
<evidence type="ECO:0000256" key="1">
    <source>
        <dbReference type="SAM" id="MobiDB-lite"/>
    </source>
</evidence>
<sequence>VQTVLPSEVNLLLPKISITMDADKIGENRVEPSLSGMNLQDNVNPSHDEPMPLDQHGLLADAAMTQPSLAQQIFRHEDQQESPRSANCSTVGGESTATE</sequence>
<gene>
    <name evidence="2" type="ORF">PFISCL1PPCAC_12545</name>
</gene>
<comment type="caution">
    <text evidence="2">The sequence shown here is derived from an EMBL/GenBank/DDBJ whole genome shotgun (WGS) entry which is preliminary data.</text>
</comment>
<keyword evidence="3" id="KW-1185">Reference proteome</keyword>
<accession>A0AAV5VSC3</accession>
<name>A0AAV5VSC3_9BILA</name>
<organism evidence="2 3">
    <name type="scientific">Pristionchus fissidentatus</name>
    <dbReference type="NCBI Taxonomy" id="1538716"/>
    <lineage>
        <taxon>Eukaryota</taxon>
        <taxon>Metazoa</taxon>
        <taxon>Ecdysozoa</taxon>
        <taxon>Nematoda</taxon>
        <taxon>Chromadorea</taxon>
        <taxon>Rhabditida</taxon>
        <taxon>Rhabditina</taxon>
        <taxon>Diplogasteromorpha</taxon>
        <taxon>Diplogasteroidea</taxon>
        <taxon>Neodiplogasteridae</taxon>
        <taxon>Pristionchus</taxon>
    </lineage>
</organism>